<dbReference type="EMBL" id="QGHC01000004">
    <property type="protein sequence ID" value="PWK89865.1"/>
    <property type="molecule type" value="Genomic_DNA"/>
</dbReference>
<dbReference type="NCBIfam" id="TIGR00194">
    <property type="entry name" value="uvrC"/>
    <property type="match status" value="1"/>
</dbReference>
<protein>
    <recommendedName>
        <fullName evidence="7">UvrABC system protein C</fullName>
        <shortName evidence="7">Protein UvrC</shortName>
    </recommendedName>
    <alternativeName>
        <fullName evidence="7">Excinuclease ABC subunit C</fullName>
    </alternativeName>
</protein>
<evidence type="ECO:0000259" key="8">
    <source>
        <dbReference type="PROSITE" id="PS50151"/>
    </source>
</evidence>
<dbReference type="SMART" id="SM00465">
    <property type="entry name" value="GIYc"/>
    <property type="match status" value="1"/>
</dbReference>
<dbReference type="InterPro" id="IPR004791">
    <property type="entry name" value="UvrC"/>
</dbReference>
<dbReference type="GO" id="GO:0009432">
    <property type="term" value="P:SOS response"/>
    <property type="evidence" value="ECO:0007669"/>
    <property type="project" value="UniProtKB-UniRule"/>
</dbReference>
<dbReference type="PROSITE" id="PS50151">
    <property type="entry name" value="UVR"/>
    <property type="match status" value="1"/>
</dbReference>
<dbReference type="GO" id="GO:0003677">
    <property type="term" value="F:DNA binding"/>
    <property type="evidence" value="ECO:0007669"/>
    <property type="project" value="UniProtKB-UniRule"/>
</dbReference>
<dbReference type="GO" id="GO:0005737">
    <property type="term" value="C:cytoplasm"/>
    <property type="evidence" value="ECO:0007669"/>
    <property type="project" value="UniProtKB-SubCell"/>
</dbReference>
<dbReference type="Pfam" id="PF01541">
    <property type="entry name" value="GIY-YIG"/>
    <property type="match status" value="1"/>
</dbReference>
<dbReference type="InterPro" id="IPR001943">
    <property type="entry name" value="UVR_dom"/>
</dbReference>
<keyword evidence="12" id="KW-1185">Reference proteome</keyword>
<dbReference type="InterPro" id="IPR001162">
    <property type="entry name" value="UvrC_RNase_H_dom"/>
</dbReference>
<dbReference type="PROSITE" id="PS50164">
    <property type="entry name" value="GIY_YIG"/>
    <property type="match status" value="1"/>
</dbReference>
<dbReference type="PROSITE" id="PS50165">
    <property type="entry name" value="UVRC"/>
    <property type="match status" value="1"/>
</dbReference>
<dbReference type="CDD" id="cd10434">
    <property type="entry name" value="GIY-YIG_UvrC_Cho"/>
    <property type="match status" value="1"/>
</dbReference>
<sequence>MQPAPQPAFDGKAFVRTLTTSPGVYRYFDADGELLYVGKAGNLRKRVGSYFLKPRMEPRIAAMIAQIARCEITVTRTEGEALLLESQLIKSLKPRYNIMLRDDKSYPYIYLSGGEDYPRLAFHRGARNLPGRFFGPYPSAFAVRESLNLMQKLFKVRQCEDSYFRNRSRPCLQYQIGRCTAPCVGLIPVEDYRTDVRHAEMFLEGRSSAVIDELAAAMEQASARLDFERAAALRDQVAALRRLQAQHHVHGASADMDVIACRIEAGLACVSVLFFRNGISLGTRDFFPRLPLDAEPADLLAQFVAQYYLDRPVPRELILGEDIPDQAMLAEMLAQQSGHAVEIKSRVRGERAQFLQLAERNAQASLTSRLASRQTLGARFEDLQRVLGLDEAPRRIECFDISHTRGEATVASCVVFGPEGPEKSHYRRFNIAGITPGDDYAAMHQALIRRFRKLAEGEGARPDLLLIDGGSGQVGQALEVLEELGVAGIHVVGVAKGPGRRPGEEVLVLADSGREIHPGTSSPALHLVAAVRDEAHRFAISGHRKRREKARERSVLEDVPGIGARRRAALLKAFGGLAGVEAAGVEELSRIKGIDRGLAERIYAALHG</sequence>
<dbReference type="OrthoDB" id="9804933at2"/>
<dbReference type="Pfam" id="PF08459">
    <property type="entry name" value="UvrC_RNaseH_dom"/>
    <property type="match status" value="1"/>
</dbReference>
<dbReference type="Gene3D" id="1.10.150.20">
    <property type="entry name" value="5' to 3' exonuclease, C-terminal subdomain"/>
    <property type="match status" value="1"/>
</dbReference>
<proteinExistence type="inferred from homology"/>
<dbReference type="Pfam" id="PF14520">
    <property type="entry name" value="HHH_5"/>
    <property type="match status" value="1"/>
</dbReference>
<keyword evidence="3 7" id="KW-0228">DNA excision</keyword>
<evidence type="ECO:0000313" key="11">
    <source>
        <dbReference type="EMBL" id="PWK89865.1"/>
    </source>
</evidence>
<evidence type="ECO:0000256" key="3">
    <source>
        <dbReference type="ARBA" id="ARBA00022769"/>
    </source>
</evidence>
<dbReference type="RefSeq" id="WP_109722980.1">
    <property type="nucleotide sequence ID" value="NZ_MSZV01000007.1"/>
</dbReference>
<dbReference type="InterPro" id="IPR050066">
    <property type="entry name" value="UvrABC_protein_C"/>
</dbReference>
<organism evidence="11 12">
    <name type="scientific">Fulvimonas soli</name>
    <dbReference type="NCBI Taxonomy" id="155197"/>
    <lineage>
        <taxon>Bacteria</taxon>
        <taxon>Pseudomonadati</taxon>
        <taxon>Pseudomonadota</taxon>
        <taxon>Gammaproteobacteria</taxon>
        <taxon>Lysobacterales</taxon>
        <taxon>Rhodanobacteraceae</taxon>
        <taxon>Fulvimonas</taxon>
    </lineage>
</organism>
<comment type="subcellular location">
    <subcellularLocation>
        <location evidence="7">Cytoplasm</location>
    </subcellularLocation>
</comment>
<evidence type="ECO:0000256" key="2">
    <source>
        <dbReference type="ARBA" id="ARBA00022763"/>
    </source>
</evidence>
<evidence type="ECO:0000256" key="7">
    <source>
        <dbReference type="HAMAP-Rule" id="MF_00203"/>
    </source>
</evidence>
<comment type="similarity">
    <text evidence="7">Belongs to the UvrC family.</text>
</comment>
<evidence type="ECO:0000256" key="5">
    <source>
        <dbReference type="ARBA" id="ARBA00023204"/>
    </source>
</evidence>
<dbReference type="InterPro" id="IPR038476">
    <property type="entry name" value="UvrC_RNase_H_dom_sf"/>
</dbReference>
<feature type="domain" description="GIY-YIG" evidence="9">
    <location>
        <begin position="20"/>
        <end position="98"/>
    </location>
</feature>
<dbReference type="Pfam" id="PF22920">
    <property type="entry name" value="UvrC_RNaseH"/>
    <property type="match status" value="1"/>
</dbReference>
<evidence type="ECO:0000256" key="1">
    <source>
        <dbReference type="ARBA" id="ARBA00022490"/>
    </source>
</evidence>
<dbReference type="SUPFAM" id="SSF82771">
    <property type="entry name" value="GIY-YIG endonuclease"/>
    <property type="match status" value="1"/>
</dbReference>
<keyword evidence="1 7" id="KW-0963">Cytoplasm</keyword>
<dbReference type="FunFam" id="3.30.420.340:FF:000001">
    <property type="entry name" value="UvrABC system protein C"/>
    <property type="match status" value="1"/>
</dbReference>
<comment type="caution">
    <text evidence="11">The sequence shown here is derived from an EMBL/GenBank/DDBJ whole genome shotgun (WGS) entry which is preliminary data.</text>
</comment>
<dbReference type="GO" id="GO:0009381">
    <property type="term" value="F:excinuclease ABC activity"/>
    <property type="evidence" value="ECO:0007669"/>
    <property type="project" value="UniProtKB-UniRule"/>
</dbReference>
<dbReference type="GO" id="GO:0006289">
    <property type="term" value="P:nucleotide-excision repair"/>
    <property type="evidence" value="ECO:0007669"/>
    <property type="project" value="UniProtKB-UniRule"/>
</dbReference>
<evidence type="ECO:0000313" key="12">
    <source>
        <dbReference type="Proteomes" id="UP000245812"/>
    </source>
</evidence>
<keyword evidence="5 7" id="KW-0234">DNA repair</keyword>
<keyword evidence="2 7" id="KW-0227">DNA damage</keyword>
<comment type="function">
    <text evidence="7">The UvrABC repair system catalyzes the recognition and processing of DNA lesions. UvrC both incises the 5' and 3' sides of the lesion. The N-terminal half is responsible for the 3' incision and the C-terminal half is responsible for the 5' incision.</text>
</comment>
<dbReference type="Pfam" id="PF02151">
    <property type="entry name" value="UVR"/>
    <property type="match status" value="1"/>
</dbReference>
<comment type="subunit">
    <text evidence="7">Interacts with UvrB in an incision complex.</text>
</comment>
<keyword evidence="6 7" id="KW-0742">SOS response</keyword>
<dbReference type="Gene3D" id="4.10.860.10">
    <property type="entry name" value="UVR domain"/>
    <property type="match status" value="1"/>
</dbReference>
<dbReference type="Proteomes" id="UP000245812">
    <property type="component" value="Unassembled WGS sequence"/>
</dbReference>
<dbReference type="AlphaFoldDB" id="A0A316I9X1"/>
<dbReference type="SUPFAM" id="SSF46600">
    <property type="entry name" value="C-terminal UvrC-binding domain of UvrB"/>
    <property type="match status" value="1"/>
</dbReference>
<dbReference type="Gene3D" id="3.30.420.340">
    <property type="entry name" value="UvrC, RNAse H endonuclease domain"/>
    <property type="match status" value="1"/>
</dbReference>
<reference evidence="11 12" key="1">
    <citation type="submission" date="2018-05" db="EMBL/GenBank/DDBJ databases">
        <title>Genomic Encyclopedia of Type Strains, Phase IV (KMG-IV): sequencing the most valuable type-strain genomes for metagenomic binning, comparative biology and taxonomic classification.</title>
        <authorList>
            <person name="Goeker M."/>
        </authorList>
    </citation>
    <scope>NUCLEOTIDE SEQUENCE [LARGE SCALE GENOMIC DNA]</scope>
    <source>
        <strain evidence="11 12">DSM 14263</strain>
    </source>
</reference>
<dbReference type="SUPFAM" id="SSF47781">
    <property type="entry name" value="RuvA domain 2-like"/>
    <property type="match status" value="1"/>
</dbReference>
<evidence type="ECO:0000256" key="4">
    <source>
        <dbReference type="ARBA" id="ARBA00022881"/>
    </source>
</evidence>
<feature type="domain" description="UvrC family homology region profile" evidence="10">
    <location>
        <begin position="258"/>
        <end position="481"/>
    </location>
</feature>
<keyword evidence="4 7" id="KW-0267">Excision nuclease</keyword>
<dbReference type="FunFam" id="3.40.1440.10:FF:000001">
    <property type="entry name" value="UvrABC system protein C"/>
    <property type="match status" value="1"/>
</dbReference>
<dbReference type="Gene3D" id="3.40.1440.10">
    <property type="entry name" value="GIY-YIG endonuclease"/>
    <property type="match status" value="1"/>
</dbReference>
<dbReference type="InterPro" id="IPR000305">
    <property type="entry name" value="GIY-YIG_endonuc"/>
</dbReference>
<gene>
    <name evidence="7" type="primary">uvrC</name>
    <name evidence="11" type="ORF">C7456_104223</name>
</gene>
<dbReference type="PANTHER" id="PTHR30562">
    <property type="entry name" value="UVRC/OXIDOREDUCTASE"/>
    <property type="match status" value="1"/>
</dbReference>
<evidence type="ECO:0000256" key="6">
    <source>
        <dbReference type="ARBA" id="ARBA00023236"/>
    </source>
</evidence>
<dbReference type="GO" id="GO:0009380">
    <property type="term" value="C:excinuclease repair complex"/>
    <property type="evidence" value="ECO:0007669"/>
    <property type="project" value="InterPro"/>
</dbReference>
<evidence type="ECO:0000259" key="9">
    <source>
        <dbReference type="PROSITE" id="PS50164"/>
    </source>
</evidence>
<dbReference type="NCBIfam" id="NF001824">
    <property type="entry name" value="PRK00558.1-5"/>
    <property type="match status" value="1"/>
</dbReference>
<dbReference type="InterPro" id="IPR036876">
    <property type="entry name" value="UVR_dom_sf"/>
</dbReference>
<dbReference type="PANTHER" id="PTHR30562:SF1">
    <property type="entry name" value="UVRABC SYSTEM PROTEIN C"/>
    <property type="match status" value="1"/>
</dbReference>
<dbReference type="InterPro" id="IPR010994">
    <property type="entry name" value="RuvA_2-like"/>
</dbReference>
<feature type="domain" description="UVR" evidence="8">
    <location>
        <begin position="208"/>
        <end position="243"/>
    </location>
</feature>
<name>A0A316I9X1_9GAMM</name>
<accession>A0A316I9X1</accession>
<dbReference type="HAMAP" id="MF_00203">
    <property type="entry name" value="UvrC"/>
    <property type="match status" value="1"/>
</dbReference>
<dbReference type="InterPro" id="IPR047296">
    <property type="entry name" value="GIY-YIG_UvrC_Cho"/>
</dbReference>
<dbReference type="InterPro" id="IPR035901">
    <property type="entry name" value="GIY-YIG_endonuc_sf"/>
</dbReference>
<evidence type="ECO:0000259" key="10">
    <source>
        <dbReference type="PROSITE" id="PS50165"/>
    </source>
</evidence>